<feature type="domain" description="Nidogen G2 beta-barrel" evidence="17">
    <location>
        <begin position="320"/>
        <end position="544"/>
    </location>
</feature>
<dbReference type="SUPFAM" id="SSF57196">
    <property type="entry name" value="EGF/Laminin"/>
    <property type="match status" value="2"/>
</dbReference>
<dbReference type="Gene3D" id="2.40.155.10">
    <property type="entry name" value="Green fluorescent protein"/>
    <property type="match status" value="1"/>
</dbReference>
<keyword evidence="11" id="KW-0325">Glycoprotein</keyword>
<dbReference type="GO" id="GO:0005604">
    <property type="term" value="C:basement membrane"/>
    <property type="evidence" value="ECO:0007669"/>
    <property type="project" value="UniProtKB-SubCell"/>
</dbReference>
<protein>
    <recommendedName>
        <fullName evidence="21">Nidogen</fullName>
    </recommendedName>
</protein>
<dbReference type="Pfam" id="PF07645">
    <property type="entry name" value="EGF_CA"/>
    <property type="match status" value="1"/>
</dbReference>
<reference evidence="19" key="2">
    <citation type="submission" date="2020-11" db="EMBL/GenBank/DDBJ databases">
        <authorList>
            <person name="McCartney M.A."/>
            <person name="Auch B."/>
            <person name="Kono T."/>
            <person name="Mallez S."/>
            <person name="Becker A."/>
            <person name="Gohl D.M."/>
            <person name="Silverstein K.A.T."/>
            <person name="Koren S."/>
            <person name="Bechman K.B."/>
            <person name="Herman A."/>
            <person name="Abrahante J.E."/>
            <person name="Garbe J."/>
        </authorList>
    </citation>
    <scope>NUCLEOTIDE SEQUENCE</scope>
    <source>
        <strain evidence="19">Duluth1</strain>
        <tissue evidence="19">Whole animal</tissue>
    </source>
</reference>
<evidence type="ECO:0000256" key="15">
    <source>
        <dbReference type="SAM" id="SignalP"/>
    </source>
</evidence>
<organism evidence="19 20">
    <name type="scientific">Dreissena polymorpha</name>
    <name type="common">Zebra mussel</name>
    <name type="synonym">Mytilus polymorpha</name>
    <dbReference type="NCBI Taxonomy" id="45954"/>
    <lineage>
        <taxon>Eukaryota</taxon>
        <taxon>Metazoa</taxon>
        <taxon>Spiralia</taxon>
        <taxon>Lophotrochozoa</taxon>
        <taxon>Mollusca</taxon>
        <taxon>Bivalvia</taxon>
        <taxon>Autobranchia</taxon>
        <taxon>Heteroconchia</taxon>
        <taxon>Euheterodonta</taxon>
        <taxon>Imparidentia</taxon>
        <taxon>Neoheterodontei</taxon>
        <taxon>Myida</taxon>
        <taxon>Dreissenoidea</taxon>
        <taxon>Dreissenidae</taxon>
        <taxon>Dreissena</taxon>
    </lineage>
</organism>
<dbReference type="PANTHER" id="PTHR46513:SF6">
    <property type="entry name" value="NIDOGEN-1"/>
    <property type="match status" value="1"/>
</dbReference>
<dbReference type="Proteomes" id="UP000828390">
    <property type="component" value="Unassembled WGS sequence"/>
</dbReference>
<gene>
    <name evidence="19" type="ORF">DPMN_084863</name>
</gene>
<dbReference type="PROSITE" id="PS01187">
    <property type="entry name" value="EGF_CA"/>
    <property type="match status" value="1"/>
</dbReference>
<evidence type="ECO:0000259" key="18">
    <source>
        <dbReference type="PROSITE" id="PS51220"/>
    </source>
</evidence>
<dbReference type="InterPro" id="IPR024731">
    <property type="entry name" value="NELL2-like_EGF"/>
</dbReference>
<keyword evidence="4 12" id="KW-0245">EGF-like domain</keyword>
<dbReference type="PANTHER" id="PTHR46513">
    <property type="entry name" value="VITELLOGENIN RECEPTOR-LIKE PROTEIN-RELATED-RELATED"/>
    <property type="match status" value="1"/>
</dbReference>
<feature type="domain" description="EGF-like" evidence="16">
    <location>
        <begin position="621"/>
        <end position="661"/>
    </location>
</feature>
<feature type="domain" description="EGF-like" evidence="16">
    <location>
        <begin position="918"/>
        <end position="958"/>
    </location>
</feature>
<dbReference type="InterPro" id="IPR000152">
    <property type="entry name" value="EGF-type_Asp/Asn_hydroxyl_site"/>
</dbReference>
<dbReference type="PROSITE" id="PS01186">
    <property type="entry name" value="EGF_2"/>
    <property type="match status" value="10"/>
</dbReference>
<dbReference type="Gene3D" id="2.120.10.30">
    <property type="entry name" value="TolB, C-terminal domain"/>
    <property type="match status" value="1"/>
</dbReference>
<evidence type="ECO:0000256" key="6">
    <source>
        <dbReference type="ARBA" id="ARBA00022737"/>
    </source>
</evidence>
<feature type="compositionally biased region" description="Polar residues" evidence="14">
    <location>
        <begin position="1450"/>
        <end position="1463"/>
    </location>
</feature>
<proteinExistence type="predicted"/>
<feature type="domain" description="EGF-like" evidence="16">
    <location>
        <begin position="580"/>
        <end position="619"/>
    </location>
</feature>
<dbReference type="SUPFAM" id="SSF54511">
    <property type="entry name" value="GFP-like"/>
    <property type="match status" value="1"/>
</dbReference>
<dbReference type="PROSITE" id="PS51120">
    <property type="entry name" value="LDLRB"/>
    <property type="match status" value="3"/>
</dbReference>
<dbReference type="InterPro" id="IPR006605">
    <property type="entry name" value="G2_nidogen/fibulin_G2F"/>
</dbReference>
<comment type="subcellular location">
    <subcellularLocation>
        <location evidence="1">Secreted</location>
        <location evidence="1">Extracellular space</location>
        <location evidence="1">Extracellular matrix</location>
        <location evidence="1">Basement membrane</location>
    </subcellularLocation>
</comment>
<dbReference type="SMART" id="SM00135">
    <property type="entry name" value="LY"/>
    <property type="match status" value="5"/>
</dbReference>
<dbReference type="Gene3D" id="2.10.25.10">
    <property type="entry name" value="Laminin"/>
    <property type="match status" value="11"/>
</dbReference>
<feature type="domain" description="NIDO" evidence="18">
    <location>
        <begin position="100"/>
        <end position="253"/>
    </location>
</feature>
<comment type="caution">
    <text evidence="12">Lacks conserved residue(s) required for the propagation of feature annotation.</text>
</comment>
<name>A0A9D3YF19_DREPO</name>
<feature type="signal peptide" evidence="15">
    <location>
        <begin position="1"/>
        <end position="21"/>
    </location>
</feature>
<evidence type="ECO:0000259" key="17">
    <source>
        <dbReference type="PROSITE" id="PS50993"/>
    </source>
</evidence>
<dbReference type="GO" id="GO:0005886">
    <property type="term" value="C:plasma membrane"/>
    <property type="evidence" value="ECO:0007669"/>
    <property type="project" value="TreeGrafter"/>
</dbReference>
<dbReference type="GO" id="GO:0007160">
    <property type="term" value="P:cell-matrix adhesion"/>
    <property type="evidence" value="ECO:0007669"/>
    <property type="project" value="InterPro"/>
</dbReference>
<feature type="domain" description="EGF-like" evidence="16">
    <location>
        <begin position="663"/>
        <end position="704"/>
    </location>
</feature>
<feature type="region of interest" description="Disordered" evidence="14">
    <location>
        <begin position="1368"/>
        <end position="1414"/>
    </location>
</feature>
<keyword evidence="20" id="KW-1185">Reference proteome</keyword>
<feature type="domain" description="EGF-like" evidence="16">
    <location>
        <begin position="708"/>
        <end position="746"/>
    </location>
</feature>
<dbReference type="FunFam" id="2.120.10.30:FF:000241">
    <property type="entry name" value="Low-density lipoprotein receptor-related protein 6"/>
    <property type="match status" value="1"/>
</dbReference>
<evidence type="ECO:0000256" key="9">
    <source>
        <dbReference type="ARBA" id="ARBA00022889"/>
    </source>
</evidence>
<feature type="chain" id="PRO_5039325797" description="Nidogen" evidence="15">
    <location>
        <begin position="22"/>
        <end position="1535"/>
    </location>
</feature>
<dbReference type="PROSITE" id="PS50993">
    <property type="entry name" value="NIDOGEN_G2"/>
    <property type="match status" value="1"/>
</dbReference>
<feature type="domain" description="EGF-like" evidence="16">
    <location>
        <begin position="539"/>
        <end position="579"/>
    </location>
</feature>
<evidence type="ECO:0000259" key="16">
    <source>
        <dbReference type="PROSITE" id="PS50026"/>
    </source>
</evidence>
<dbReference type="InterPro" id="IPR003886">
    <property type="entry name" value="NIDO_dom"/>
</dbReference>
<sequence length="1535" mass="169502">MRWCVYVRCVLCVCLVVRVDAVPLRLFYPYGESRGDETLDRGDDVSSQEIQLTTPMFFYDGFYPSVFVNSNGHLSFESELPGYQPTMVMPLGREIKLIAAYMADIDLSDAGQVFYRETNDEALLQRAGMDVQAHFSQFPSFEPLGLFIATWEGVVPYGSQNTSQVNTFQIVVASDALNSFAIFNYLDGGLVWSQSRGKFADSGSRDPPAQAGFDSGDSLHKKLPHSGTDQVTRLAVDSNANLPGMWMHHIGNTKGSNVAAADLNTGDVVIFEPQMDQNTCHSGRRQCHTDALCTDYETGFCCHCAPPAYGNGRQCVQPEAPQRLGGKVSGTINGVAFSDLDMHSFVVTKDGRAYTAVSRIPAEVSVGLMTLNTIGGLIGWMFALIGGPGAKNGYMYTGGSLNRTARIRFQRGGEVVITQRFLGHNVLNNILMETNVRGDVPNFGEADRITVDDYKEEYRKVRRGVIESTSDRTFRLNEVAYQYSWNQTITFDECEHAPAGLDGGGNYMRLSVSRNYINYDPNERVVRYAMSNKVNAMTGSDPCQEGAASCDRNAACLSDGDTFRCECRTGFIGDGRTCQDLDECATVNTCDANADCVNTVGSFTCRCRFGYVMTGRTCTRDVALCGGVVCDDNANCVFNDVTNTPMCECKVGFAGDGKTCKSVHFDCNEADICHANAECVFSDVEERYVCECTDGFSGDGQYCDRLDIENRCDECDRNAECIYDINNLVFRCVCKQGYTGSGTTCTKIDQPDLAACDDCHPNAACVFSQDSQRYRCVCAVGYQGDGTRCSPAYDCRSGNVCDVNARCDRDASGNHVCVCERGYYGDGRRCEPEGCNVANNCDVNARCVTDPRDTRRYICRCNPGFSGDGTVCIMRVIACNEVNNCSPDAQCVYDPQSSSYRCRCNRGFEGDGITCRYREVDCNSNPSMCDPNAVCVEAEGRYSCICRQGYQGDGRRCEALPDVESYLVFSRGYSIHKVPTKQNGDHSDGSRVLYLPDELAVAVAADCAEQKFYWTDVKHGRISRADLNGFNKDVVINGFSSPEGLAVDWMSRNLYVTDSTLDLVAVVNMNGTYRKTLINTELRDPRSIVVSPMQGVMFWTDWFRNKPVIEAAYMDGSDRHVFVETGLGLPNGLAYDPYSRQLCWGDAGVNKIECVQYGSSAAGLGRRVVMEKVPYPFDLAIYGSDIFWSDWTIRGIPHVDRVTGEEGKPLSLPVGGNGRLYGVTAIGSYCPARESLQRFGCALNNGGCRYLCLPKPNGGRTCSCPDDIDSVTCEEIATLTKKKKLSRKMALAYVPGHCHLCQQANAKVRRLKCGRHNYCRMCGDLDPRLVKGDYSCKKCSEKLTKRTVDRRAAIDNFLFEKAGYDVNYDQPMTDDLPEQTDLDGNNSEWEHLLKPFPVGVRNSRPDDTQDLQPIPRKSSFLHLTLPSAQQESSHSSPSPVQPTRIEGTVTQLLGNDKPSNNRRYASEKKADKASNSSSAGSDVSEKSLESVEDLLPSKLTPCTSDNQVWKPTDWYNLRRFEPNPSEVERCSSPCK</sequence>
<dbReference type="Pfam" id="PF06119">
    <property type="entry name" value="NIDO"/>
    <property type="match status" value="1"/>
</dbReference>
<dbReference type="InterPro" id="IPR009017">
    <property type="entry name" value="GFP"/>
</dbReference>
<evidence type="ECO:0008006" key="21">
    <source>
        <dbReference type="Google" id="ProtNLM"/>
    </source>
</evidence>
<dbReference type="GO" id="GO:0017147">
    <property type="term" value="F:Wnt-protein binding"/>
    <property type="evidence" value="ECO:0007669"/>
    <property type="project" value="TreeGrafter"/>
</dbReference>
<keyword evidence="9" id="KW-0130">Cell adhesion</keyword>
<dbReference type="CDD" id="cd00053">
    <property type="entry name" value="EGF"/>
    <property type="match status" value="1"/>
</dbReference>
<feature type="disulfide bond" evidence="12">
    <location>
        <begin position="759"/>
        <end position="776"/>
    </location>
</feature>
<evidence type="ECO:0000256" key="2">
    <source>
        <dbReference type="ARBA" id="ARBA00022525"/>
    </source>
</evidence>
<dbReference type="PROSITE" id="PS00010">
    <property type="entry name" value="ASX_HYDROXYL"/>
    <property type="match status" value="1"/>
</dbReference>
<evidence type="ECO:0000256" key="10">
    <source>
        <dbReference type="ARBA" id="ARBA00023157"/>
    </source>
</evidence>
<dbReference type="InterPro" id="IPR001881">
    <property type="entry name" value="EGF-like_Ca-bd_dom"/>
</dbReference>
<accession>A0A9D3YF19</accession>
<feature type="non-terminal residue" evidence="19">
    <location>
        <position position="1535"/>
    </location>
</feature>
<feature type="domain" description="EGF-like" evidence="16">
    <location>
        <begin position="875"/>
        <end position="916"/>
    </location>
</feature>
<dbReference type="EMBL" id="JAIWYP010000016">
    <property type="protein sequence ID" value="KAH3697364.1"/>
    <property type="molecule type" value="Genomic_DNA"/>
</dbReference>
<evidence type="ECO:0000256" key="12">
    <source>
        <dbReference type="PROSITE-ProRule" id="PRU00076"/>
    </source>
</evidence>
<keyword evidence="5 15" id="KW-0732">Signal</keyword>
<dbReference type="InterPro" id="IPR009030">
    <property type="entry name" value="Growth_fac_rcpt_cys_sf"/>
</dbReference>
<feature type="disulfide bond" evidence="12">
    <location>
        <begin position="673"/>
        <end position="690"/>
    </location>
</feature>
<feature type="domain" description="EGF-like" evidence="16">
    <location>
        <begin position="752"/>
        <end position="790"/>
    </location>
</feature>
<evidence type="ECO:0000256" key="5">
    <source>
        <dbReference type="ARBA" id="ARBA00022729"/>
    </source>
</evidence>
<reference evidence="19" key="1">
    <citation type="journal article" date="2019" name="bioRxiv">
        <title>The Genome of the Zebra Mussel, Dreissena polymorpha: A Resource for Invasive Species Research.</title>
        <authorList>
            <person name="McCartney M.A."/>
            <person name="Auch B."/>
            <person name="Kono T."/>
            <person name="Mallez S."/>
            <person name="Zhang Y."/>
            <person name="Obille A."/>
            <person name="Becker A."/>
            <person name="Abrahante J.E."/>
            <person name="Garbe J."/>
            <person name="Badalamenti J.P."/>
            <person name="Herman A."/>
            <person name="Mangelson H."/>
            <person name="Liachko I."/>
            <person name="Sullivan S."/>
            <person name="Sone E.D."/>
            <person name="Koren S."/>
            <person name="Silverstein K.A.T."/>
            <person name="Beckman K.B."/>
            <person name="Gohl D.M."/>
        </authorList>
    </citation>
    <scope>NUCLEOTIDE SEQUENCE</scope>
    <source>
        <strain evidence="19">Duluth1</strain>
        <tissue evidence="19">Whole animal</tissue>
    </source>
</reference>
<dbReference type="PROSITE" id="PS51220">
    <property type="entry name" value="NIDO"/>
    <property type="match status" value="1"/>
</dbReference>
<evidence type="ECO:0000256" key="3">
    <source>
        <dbReference type="ARBA" id="ARBA00022530"/>
    </source>
</evidence>
<dbReference type="InterPro" id="IPR000742">
    <property type="entry name" value="EGF"/>
</dbReference>
<dbReference type="SMART" id="SM00682">
    <property type="entry name" value="G2F"/>
    <property type="match status" value="1"/>
</dbReference>
<dbReference type="Pfam" id="PF00058">
    <property type="entry name" value="Ldl_recept_b"/>
    <property type="match status" value="3"/>
</dbReference>
<evidence type="ECO:0000256" key="11">
    <source>
        <dbReference type="ARBA" id="ARBA00023180"/>
    </source>
</evidence>
<dbReference type="SMART" id="SM00539">
    <property type="entry name" value="NIDO"/>
    <property type="match status" value="1"/>
</dbReference>
<dbReference type="SUPFAM" id="SSF57184">
    <property type="entry name" value="Growth factor receptor domain"/>
    <property type="match status" value="3"/>
</dbReference>
<feature type="domain" description="EGF-like" evidence="16">
    <location>
        <begin position="791"/>
        <end position="831"/>
    </location>
</feature>
<feature type="disulfide bond" evidence="12">
    <location>
        <begin position="715"/>
        <end position="732"/>
    </location>
</feature>
<keyword evidence="3" id="KW-0272">Extracellular matrix</keyword>
<keyword evidence="7" id="KW-0106">Calcium</keyword>
<dbReference type="GO" id="GO:0060070">
    <property type="term" value="P:canonical Wnt signaling pathway"/>
    <property type="evidence" value="ECO:0007669"/>
    <property type="project" value="TreeGrafter"/>
</dbReference>
<feature type="compositionally biased region" description="Low complexity" evidence="14">
    <location>
        <begin position="1473"/>
        <end position="1482"/>
    </location>
</feature>
<keyword evidence="10 12" id="KW-1015">Disulfide bond</keyword>
<dbReference type="GO" id="GO:0042813">
    <property type="term" value="F:Wnt receptor activity"/>
    <property type="evidence" value="ECO:0007669"/>
    <property type="project" value="TreeGrafter"/>
</dbReference>
<feature type="repeat" description="LDL-receptor class B" evidence="13">
    <location>
        <begin position="1052"/>
        <end position="1094"/>
    </location>
</feature>
<keyword evidence="8" id="KW-0084">Basement membrane</keyword>
<feature type="disulfide bond" evidence="12">
    <location>
        <begin position="630"/>
        <end position="647"/>
    </location>
</feature>
<evidence type="ECO:0000313" key="19">
    <source>
        <dbReference type="EMBL" id="KAH3697364.1"/>
    </source>
</evidence>
<feature type="domain" description="EGF-like" evidence="16">
    <location>
        <begin position="832"/>
        <end position="873"/>
    </location>
</feature>
<keyword evidence="6" id="KW-0677">Repeat</keyword>
<evidence type="ECO:0000256" key="1">
    <source>
        <dbReference type="ARBA" id="ARBA00004302"/>
    </source>
</evidence>
<keyword evidence="2" id="KW-0964">Secreted</keyword>
<dbReference type="SMART" id="SM00179">
    <property type="entry name" value="EGF_CA"/>
    <property type="match status" value="5"/>
</dbReference>
<feature type="region of interest" description="Disordered" evidence="14">
    <location>
        <begin position="197"/>
        <end position="218"/>
    </location>
</feature>
<evidence type="ECO:0000256" key="4">
    <source>
        <dbReference type="ARBA" id="ARBA00022536"/>
    </source>
</evidence>
<dbReference type="Pfam" id="PF07474">
    <property type="entry name" value="G2F"/>
    <property type="match status" value="1"/>
</dbReference>
<dbReference type="InterPro" id="IPR050778">
    <property type="entry name" value="Cueball_EGF_LRP_Nidogen"/>
</dbReference>
<dbReference type="InterPro" id="IPR000033">
    <property type="entry name" value="LDLR_classB_rpt"/>
</dbReference>
<evidence type="ECO:0000256" key="14">
    <source>
        <dbReference type="SAM" id="MobiDB-lite"/>
    </source>
</evidence>
<dbReference type="InterPro" id="IPR011042">
    <property type="entry name" value="6-blade_b-propeller_TolB-like"/>
</dbReference>
<feature type="repeat" description="LDL-receptor class B" evidence="13">
    <location>
        <begin position="1010"/>
        <end position="1051"/>
    </location>
</feature>
<dbReference type="InterPro" id="IPR049883">
    <property type="entry name" value="NOTCH1_EGF-like"/>
</dbReference>
<dbReference type="InterPro" id="IPR018097">
    <property type="entry name" value="EGF_Ca-bd_CS"/>
</dbReference>
<dbReference type="FunFam" id="2.10.25.10:FF:000038">
    <property type="entry name" value="Fibrillin 2"/>
    <property type="match status" value="2"/>
</dbReference>
<feature type="disulfide bond" evidence="12">
    <location>
        <begin position="885"/>
        <end position="902"/>
    </location>
</feature>
<dbReference type="SUPFAM" id="SSF63825">
    <property type="entry name" value="YWTD domain"/>
    <property type="match status" value="1"/>
</dbReference>
<feature type="region of interest" description="Disordered" evidence="14">
    <location>
        <begin position="1450"/>
        <end position="1509"/>
    </location>
</feature>
<evidence type="ECO:0000256" key="7">
    <source>
        <dbReference type="ARBA" id="ARBA00022837"/>
    </source>
</evidence>
<dbReference type="CDD" id="cd00054">
    <property type="entry name" value="EGF_CA"/>
    <property type="match status" value="1"/>
</dbReference>
<dbReference type="GO" id="GO:0005509">
    <property type="term" value="F:calcium ion binding"/>
    <property type="evidence" value="ECO:0007669"/>
    <property type="project" value="InterPro"/>
</dbReference>
<dbReference type="PROSITE" id="PS50026">
    <property type="entry name" value="EGF_3"/>
    <property type="match status" value="10"/>
</dbReference>
<feature type="repeat" description="LDL-receptor class B" evidence="13">
    <location>
        <begin position="1095"/>
        <end position="1139"/>
    </location>
</feature>
<evidence type="ECO:0000256" key="8">
    <source>
        <dbReference type="ARBA" id="ARBA00022869"/>
    </source>
</evidence>
<dbReference type="Pfam" id="PF12947">
    <property type="entry name" value="EGF_3"/>
    <property type="match status" value="3"/>
</dbReference>
<feature type="compositionally biased region" description="Polar residues" evidence="14">
    <location>
        <begin position="1500"/>
        <end position="1509"/>
    </location>
</feature>
<dbReference type="SMART" id="SM00181">
    <property type="entry name" value="EGF"/>
    <property type="match status" value="12"/>
</dbReference>
<dbReference type="Pfam" id="PF00008">
    <property type="entry name" value="EGF"/>
    <property type="match status" value="1"/>
</dbReference>
<evidence type="ECO:0000313" key="20">
    <source>
        <dbReference type="Proteomes" id="UP000828390"/>
    </source>
</evidence>
<evidence type="ECO:0000256" key="13">
    <source>
        <dbReference type="PROSITE-ProRule" id="PRU00461"/>
    </source>
</evidence>
<comment type="caution">
    <text evidence="19">The sequence shown here is derived from an EMBL/GenBank/DDBJ whole genome shotgun (WGS) entry which is preliminary data.</text>
</comment>